<feature type="compositionally biased region" description="Low complexity" evidence="1">
    <location>
        <begin position="43"/>
        <end position="53"/>
    </location>
</feature>
<feature type="compositionally biased region" description="Gly residues" evidence="1">
    <location>
        <begin position="149"/>
        <end position="172"/>
    </location>
</feature>
<sequence length="950" mass="103300">MKKYLCGFFFFFGTFWTEIFSQTTNQGQNRNSGMSTNQTVSQNPPNNRNPNINFRSQQNFKNTNNGPPNWNSGTQSRSGPPGKNWNGGPSTWTSGNFQGGPPTNFGPPNNNWNNGPPNTNNGPPSGNWNNGGPPNGQWNKNAGPSNGNWNGGPPNGNWNGGPPNGNWNGGPPNGNWNGGPPNPNNGPPNGNWNGGPPNGNWNGGPPNTNNGPPSGPWNNGPPYGNQNGPPYSNWNQGPPPAPGIGFPLIDPDLPDGLDTMYQRMQAMQAMHEVNQYAGQLGAFDVIPPMAFPHPVPVPGMIPIPPGPPGPVPPGTGPQSGFPMRPHGRVDVWAGTNPKTENSTGNFTMAFSRRNSESADTLRPKLAEFQHQGRIGWGNGTNNSSGINGTQNQPQQFSNLPPNYPYNPYSYGYNAFGYNPWMGPYKPDIPDHLENRRNNETKFIQDRPPYNPSPASSMPRERWAGLAQSNQTGVPQPSEIMSQGVKNVQRIQTEISSQGWPPQAQSQRGQWTPSSRRNDWNIHGTKKRDPDGEKGTGGGGGGDIEKEVDKEKEESKTKTNMNVIKAVLNEVYRQRNNKDLSVSSIMDAINNRETRYKMQYRYEGNVAPPSWTQQLENVESQKKEPGPTPKPAEVMVEEVNRTSIPRTGASFRFSSKYIPRNFANIQNPRIQPVHNFPTMSQNPRAQVNQNARNTGFGQTTAGPFPNSKTSAPIVQTQDIIQQAIGIAQSGVMAQANNEANTDLTQVFGEASSSTTPSTTTQKVISMNVDTEITIQKEGKVHVVNHEQVITMPVNTSTPSPLPQSQMGVTMAIMETLPEVTKSPADTVQKVPVPVEDSLSPSSTFGIIVGIIIGVTIILGPIICILCRVRRRHREKKRKLSAKSSGGFKPDAEAMETMLACDFGDPKTSTSIGLGAKAKVKSFLTKPPRPEKPCTELQTLKPKSNTVTAIIH</sequence>
<feature type="chain" id="PRO_5036450853" evidence="3">
    <location>
        <begin position="22"/>
        <end position="950"/>
    </location>
</feature>
<feature type="compositionally biased region" description="Polar residues" evidence="1">
    <location>
        <begin position="54"/>
        <end position="78"/>
    </location>
</feature>
<dbReference type="AlphaFoldDB" id="A0A8W8NCU7"/>
<dbReference type="Proteomes" id="UP000005408">
    <property type="component" value="Unassembled WGS sequence"/>
</dbReference>
<accession>A0A8W8NCU7</accession>
<keyword evidence="2" id="KW-0812">Transmembrane</keyword>
<feature type="signal peptide" evidence="3">
    <location>
        <begin position="1"/>
        <end position="21"/>
    </location>
</feature>
<feature type="compositionally biased region" description="Low complexity" evidence="1">
    <location>
        <begin position="198"/>
        <end position="230"/>
    </location>
</feature>
<keyword evidence="5" id="KW-1185">Reference proteome</keyword>
<protein>
    <submittedName>
        <fullName evidence="4">Uncharacterized protein</fullName>
    </submittedName>
</protein>
<feature type="compositionally biased region" description="Polar residues" evidence="1">
    <location>
        <begin position="25"/>
        <end position="42"/>
    </location>
</feature>
<feature type="region of interest" description="Disordered" evidence="1">
    <location>
        <begin position="372"/>
        <end position="402"/>
    </location>
</feature>
<reference evidence="4" key="1">
    <citation type="submission" date="2022-08" db="UniProtKB">
        <authorList>
            <consortium name="EnsemblMetazoa"/>
        </authorList>
    </citation>
    <scope>IDENTIFICATION</scope>
    <source>
        <strain evidence="4">05x7-T-G4-1.051#20</strain>
    </source>
</reference>
<feature type="region of interest" description="Disordered" evidence="1">
    <location>
        <begin position="25"/>
        <end position="248"/>
    </location>
</feature>
<name>A0A8W8NCU7_MAGGI</name>
<feature type="transmembrane region" description="Helical" evidence="2">
    <location>
        <begin position="843"/>
        <end position="867"/>
    </location>
</feature>
<evidence type="ECO:0000313" key="5">
    <source>
        <dbReference type="Proteomes" id="UP000005408"/>
    </source>
</evidence>
<keyword evidence="3" id="KW-0732">Signal</keyword>
<evidence type="ECO:0000256" key="1">
    <source>
        <dbReference type="SAM" id="MobiDB-lite"/>
    </source>
</evidence>
<evidence type="ECO:0000313" key="4">
    <source>
        <dbReference type="EnsemblMetazoa" id="G5275.1:cds"/>
    </source>
</evidence>
<evidence type="ECO:0000256" key="2">
    <source>
        <dbReference type="SAM" id="Phobius"/>
    </source>
</evidence>
<feature type="compositionally biased region" description="Polar residues" evidence="1">
    <location>
        <begin position="494"/>
        <end position="514"/>
    </location>
</feature>
<proteinExistence type="predicted"/>
<feature type="compositionally biased region" description="Basic and acidic residues" evidence="1">
    <location>
        <begin position="542"/>
        <end position="556"/>
    </location>
</feature>
<keyword evidence="2" id="KW-1133">Transmembrane helix</keyword>
<feature type="compositionally biased region" description="Low complexity" evidence="1">
    <location>
        <begin position="379"/>
        <end position="392"/>
    </location>
</feature>
<keyword evidence="2" id="KW-0472">Membrane</keyword>
<feature type="region of interest" description="Disordered" evidence="1">
    <location>
        <begin position="494"/>
        <end position="556"/>
    </location>
</feature>
<dbReference type="OMA" id="PPNGNWN"/>
<dbReference type="EnsemblMetazoa" id="G5275.1">
    <property type="protein sequence ID" value="G5275.1:cds"/>
    <property type="gene ID" value="G5275"/>
</dbReference>
<dbReference type="OrthoDB" id="6157999at2759"/>
<evidence type="ECO:0000256" key="3">
    <source>
        <dbReference type="SAM" id="SignalP"/>
    </source>
</evidence>
<feature type="compositionally biased region" description="Low complexity" evidence="1">
    <location>
        <begin position="95"/>
        <end position="148"/>
    </location>
</feature>
<organism evidence="4 5">
    <name type="scientific">Magallana gigas</name>
    <name type="common">Pacific oyster</name>
    <name type="synonym">Crassostrea gigas</name>
    <dbReference type="NCBI Taxonomy" id="29159"/>
    <lineage>
        <taxon>Eukaryota</taxon>
        <taxon>Metazoa</taxon>
        <taxon>Spiralia</taxon>
        <taxon>Lophotrochozoa</taxon>
        <taxon>Mollusca</taxon>
        <taxon>Bivalvia</taxon>
        <taxon>Autobranchia</taxon>
        <taxon>Pteriomorphia</taxon>
        <taxon>Ostreida</taxon>
        <taxon>Ostreoidea</taxon>
        <taxon>Ostreidae</taxon>
        <taxon>Magallana</taxon>
    </lineage>
</organism>